<evidence type="ECO:0000256" key="1">
    <source>
        <dbReference type="SAM" id="MobiDB-lite"/>
    </source>
</evidence>
<dbReference type="OrthoDB" id="2893324at2759"/>
<feature type="compositionally biased region" description="Low complexity" evidence="1">
    <location>
        <begin position="1"/>
        <end position="12"/>
    </location>
</feature>
<sequence>MTSSSATVAVASDGTRRSRAKVYKPPKEFPEIEGVSVFLAGSIEQNKAEQWQDALTKHLEDLDITILNPRRDHWDPKWEQRKRNPEFAFQVEWELKGQRRADIIAMYFDPNTQSPITLLELGLFASTRKVIVCCPDPFWRKGNVEIVCDDYGITLIETRDEFFKHIYEKLKELEASKGVDGLSPG</sequence>
<accession>A0A371D6M1</accession>
<feature type="region of interest" description="Disordered" evidence="1">
    <location>
        <begin position="1"/>
        <end position="22"/>
    </location>
</feature>
<dbReference type="Pfam" id="PF15891">
    <property type="entry name" value="Nuc_deoxyri_tr2"/>
    <property type="match status" value="1"/>
</dbReference>
<dbReference type="InterPro" id="IPR039470">
    <property type="entry name" value="Nuc_deoxyri_tr2"/>
</dbReference>
<protein>
    <recommendedName>
        <fullName evidence="4">Nucleoside 2-deoxyribosyltransferase</fullName>
    </recommendedName>
</protein>
<evidence type="ECO:0000313" key="2">
    <source>
        <dbReference type="EMBL" id="RDX48160.1"/>
    </source>
</evidence>
<gene>
    <name evidence="2" type="ORF">OH76DRAFT_1440606</name>
</gene>
<dbReference type="EMBL" id="KZ857413">
    <property type="protein sequence ID" value="RDX48160.1"/>
    <property type="molecule type" value="Genomic_DNA"/>
</dbReference>
<dbReference type="SUPFAM" id="SSF52309">
    <property type="entry name" value="N-(deoxy)ribosyltransferase-like"/>
    <property type="match status" value="1"/>
</dbReference>
<dbReference type="Proteomes" id="UP000256964">
    <property type="component" value="Unassembled WGS sequence"/>
</dbReference>
<proteinExistence type="predicted"/>
<keyword evidence="3" id="KW-1185">Reference proteome</keyword>
<reference evidence="2 3" key="1">
    <citation type="journal article" date="2018" name="Biotechnol. Biofuels">
        <title>Integrative visual omics of the white-rot fungus Polyporus brumalis exposes the biotechnological potential of its oxidative enzymes for delignifying raw plant biomass.</title>
        <authorList>
            <person name="Miyauchi S."/>
            <person name="Rancon A."/>
            <person name="Drula E."/>
            <person name="Hage H."/>
            <person name="Chaduli D."/>
            <person name="Favel A."/>
            <person name="Grisel S."/>
            <person name="Henrissat B."/>
            <person name="Herpoel-Gimbert I."/>
            <person name="Ruiz-Duenas F.J."/>
            <person name="Chevret D."/>
            <person name="Hainaut M."/>
            <person name="Lin J."/>
            <person name="Wang M."/>
            <person name="Pangilinan J."/>
            <person name="Lipzen A."/>
            <person name="Lesage-Meessen L."/>
            <person name="Navarro D."/>
            <person name="Riley R."/>
            <person name="Grigoriev I.V."/>
            <person name="Zhou S."/>
            <person name="Raouche S."/>
            <person name="Rosso M.N."/>
        </authorList>
    </citation>
    <scope>NUCLEOTIDE SEQUENCE [LARGE SCALE GENOMIC DNA]</scope>
    <source>
        <strain evidence="2 3">BRFM 1820</strain>
    </source>
</reference>
<organism evidence="2 3">
    <name type="scientific">Lentinus brumalis</name>
    <dbReference type="NCBI Taxonomy" id="2498619"/>
    <lineage>
        <taxon>Eukaryota</taxon>
        <taxon>Fungi</taxon>
        <taxon>Dikarya</taxon>
        <taxon>Basidiomycota</taxon>
        <taxon>Agaricomycotina</taxon>
        <taxon>Agaricomycetes</taxon>
        <taxon>Polyporales</taxon>
        <taxon>Polyporaceae</taxon>
        <taxon>Lentinus</taxon>
    </lineage>
</organism>
<name>A0A371D6M1_9APHY</name>
<evidence type="ECO:0000313" key="3">
    <source>
        <dbReference type="Proteomes" id="UP000256964"/>
    </source>
</evidence>
<dbReference type="Gene3D" id="3.40.50.450">
    <property type="match status" value="1"/>
</dbReference>
<evidence type="ECO:0008006" key="4">
    <source>
        <dbReference type="Google" id="ProtNLM"/>
    </source>
</evidence>
<dbReference type="AlphaFoldDB" id="A0A371D6M1"/>